<dbReference type="AlphaFoldDB" id="A0A3R9PIA0"/>
<organism evidence="4 5">
    <name type="scientific">Hymenobacter perfusus</name>
    <dbReference type="NCBI Taxonomy" id="1236770"/>
    <lineage>
        <taxon>Bacteria</taxon>
        <taxon>Pseudomonadati</taxon>
        <taxon>Bacteroidota</taxon>
        <taxon>Cytophagia</taxon>
        <taxon>Cytophagales</taxon>
        <taxon>Hymenobacteraceae</taxon>
        <taxon>Hymenobacter</taxon>
    </lineage>
</organism>
<reference evidence="4 5" key="1">
    <citation type="submission" date="2018-12" db="EMBL/GenBank/DDBJ databases">
        <authorList>
            <person name="Feng G."/>
            <person name="Zhu H."/>
        </authorList>
    </citation>
    <scope>NUCLEOTIDE SEQUENCE [LARGE SCALE GENOMIC DNA]</scope>
    <source>
        <strain evidence="4 5">LMG 26000</strain>
    </source>
</reference>
<feature type="signal peptide" evidence="2">
    <location>
        <begin position="1"/>
        <end position="23"/>
    </location>
</feature>
<dbReference type="GO" id="GO:0046872">
    <property type="term" value="F:metal ion binding"/>
    <property type="evidence" value="ECO:0007669"/>
    <property type="project" value="InterPro"/>
</dbReference>
<dbReference type="OrthoDB" id="9799434at2"/>
<sequence>MKLFGISLATAALFALAPLASHAQHAPAGGKPEAHMAPGETHAHVAPHGGVVRSASPYHMELVQQAGELHIYLLAAKMAPVPNKSLSGKVMVQTTDNKTTSVTLVAGGDDHLVAKLPAGAKVRTAIVSLTADGKAINTRFDKLDAAAPGSKAVGAAYECPMKCEGSASTKPGSCPKCGMALVKKA</sequence>
<dbReference type="InterPro" id="IPR045800">
    <property type="entry name" value="HMBD"/>
</dbReference>
<evidence type="ECO:0000256" key="1">
    <source>
        <dbReference type="SAM" id="MobiDB-lite"/>
    </source>
</evidence>
<evidence type="ECO:0000259" key="3">
    <source>
        <dbReference type="Pfam" id="PF19335"/>
    </source>
</evidence>
<keyword evidence="2" id="KW-0732">Signal</keyword>
<comment type="caution">
    <text evidence="4">The sequence shown here is derived from an EMBL/GenBank/DDBJ whole genome shotgun (WGS) entry which is preliminary data.</text>
</comment>
<feature type="region of interest" description="Disordered" evidence="1">
    <location>
        <begin position="24"/>
        <end position="47"/>
    </location>
</feature>
<dbReference type="Pfam" id="PF19335">
    <property type="entry name" value="HMBD"/>
    <property type="match status" value="1"/>
</dbReference>
<gene>
    <name evidence="4" type="ORF">EI293_21375</name>
</gene>
<keyword evidence="5" id="KW-1185">Reference proteome</keyword>
<accession>A0A3R9PIA0</accession>
<feature type="chain" id="PRO_5018681721" description="Heavy metal binding domain-containing protein" evidence="2">
    <location>
        <begin position="24"/>
        <end position="185"/>
    </location>
</feature>
<evidence type="ECO:0000256" key="2">
    <source>
        <dbReference type="SAM" id="SignalP"/>
    </source>
</evidence>
<protein>
    <recommendedName>
        <fullName evidence="3">Heavy metal binding domain-containing protein</fullName>
    </recommendedName>
</protein>
<dbReference type="RefSeq" id="WP_125440597.1">
    <property type="nucleotide sequence ID" value="NZ_RWIU01000011.1"/>
</dbReference>
<name>A0A3R9PIA0_9BACT</name>
<proteinExistence type="predicted"/>
<evidence type="ECO:0000313" key="4">
    <source>
        <dbReference type="EMBL" id="RSK38846.1"/>
    </source>
</evidence>
<dbReference type="EMBL" id="RWIU01000011">
    <property type="protein sequence ID" value="RSK38846.1"/>
    <property type="molecule type" value="Genomic_DNA"/>
</dbReference>
<feature type="domain" description="Heavy metal binding" evidence="3">
    <location>
        <begin position="157"/>
        <end position="184"/>
    </location>
</feature>
<evidence type="ECO:0000313" key="5">
    <source>
        <dbReference type="Proteomes" id="UP000270291"/>
    </source>
</evidence>
<dbReference type="Proteomes" id="UP000270291">
    <property type="component" value="Unassembled WGS sequence"/>
</dbReference>